<dbReference type="GO" id="GO:0016740">
    <property type="term" value="F:transferase activity"/>
    <property type="evidence" value="ECO:0007669"/>
    <property type="project" value="UniProtKB-KW"/>
</dbReference>
<dbReference type="EMBL" id="FOAF01000014">
    <property type="protein sequence ID" value="SEM50380.1"/>
    <property type="molecule type" value="Genomic_DNA"/>
</dbReference>
<keyword evidence="3" id="KW-1185">Reference proteome</keyword>
<protein>
    <submittedName>
        <fullName evidence="2">Acetyltransferase (GNAT) domain-containing protein</fullName>
    </submittedName>
</protein>
<evidence type="ECO:0000259" key="1">
    <source>
        <dbReference type="Pfam" id="PF13480"/>
    </source>
</evidence>
<organism evidence="2 3">
    <name type="scientific">Olivibacter domesticus</name>
    <name type="common">Pseudosphingobacterium domesticum</name>
    <dbReference type="NCBI Taxonomy" id="407022"/>
    <lineage>
        <taxon>Bacteria</taxon>
        <taxon>Pseudomonadati</taxon>
        <taxon>Bacteroidota</taxon>
        <taxon>Sphingobacteriia</taxon>
        <taxon>Sphingobacteriales</taxon>
        <taxon>Sphingobacteriaceae</taxon>
        <taxon>Olivibacter</taxon>
    </lineage>
</organism>
<dbReference type="SUPFAM" id="SSF55729">
    <property type="entry name" value="Acyl-CoA N-acyltransferases (Nat)"/>
    <property type="match status" value="1"/>
</dbReference>
<evidence type="ECO:0000313" key="3">
    <source>
        <dbReference type="Proteomes" id="UP000199421"/>
    </source>
</evidence>
<dbReference type="PANTHER" id="PTHR36174:SF1">
    <property type="entry name" value="LIPID II:GLYCINE GLYCYLTRANSFERASE"/>
    <property type="match status" value="1"/>
</dbReference>
<keyword evidence="2" id="KW-0808">Transferase</keyword>
<dbReference type="InterPro" id="IPR016181">
    <property type="entry name" value="Acyl_CoA_acyltransferase"/>
</dbReference>
<reference evidence="3" key="1">
    <citation type="submission" date="2016-10" db="EMBL/GenBank/DDBJ databases">
        <authorList>
            <person name="Varghese N."/>
            <person name="Submissions S."/>
        </authorList>
    </citation>
    <scope>NUCLEOTIDE SEQUENCE [LARGE SCALE GENOMIC DNA]</scope>
    <source>
        <strain evidence="3">DSM 18733</strain>
    </source>
</reference>
<dbReference type="Pfam" id="PF13480">
    <property type="entry name" value="Acetyltransf_6"/>
    <property type="match status" value="1"/>
</dbReference>
<dbReference type="OrthoDB" id="9785911at2"/>
<accession>A0A1H7YW66</accession>
<proteinExistence type="predicted"/>
<dbReference type="Gene3D" id="3.40.630.30">
    <property type="match status" value="1"/>
</dbReference>
<name>A0A1H7YW66_OLID1</name>
<dbReference type="STRING" id="407022.SAMN05661044_05360"/>
<dbReference type="Proteomes" id="UP000199421">
    <property type="component" value="Unassembled WGS sequence"/>
</dbReference>
<sequence>MNITSTTPSYYKILSIENRDAWNYYVKNSSSFDFYHTHQYHIIDDSQGTPEMFVYEHLNNFVAIPFLKRKIENTSYYDCTSVYGYTGPLSNLNFTELSSEFCDNFFVNFQTYLRIQKIVSFFCVLHPLFNQYLFLRRTDALSRIGFSVAVDLRQTLEEQRSKYRRQIRSKINQLREKGFEVTLARSKEQLVEFSQVYEENMTKVGASNRYYFGNQYFENFMSATDYKTELLLAYYKGRMAAGAMVTFANNIMQLHLAGTRNEFLLDSPMKLIFDEACLLGRANNMHFMHLGSGIGGKEDSLFHFKKGFSENLFDFTVWKFIANKQVYNELVQEKLAGKEVSETAFFPLYRFI</sequence>
<gene>
    <name evidence="2" type="ORF">SAMN05661044_05360</name>
</gene>
<evidence type="ECO:0000313" key="2">
    <source>
        <dbReference type="EMBL" id="SEM50380.1"/>
    </source>
</evidence>
<dbReference type="InterPro" id="IPR050644">
    <property type="entry name" value="PG_Glycine_Bridge_Synth"/>
</dbReference>
<dbReference type="PANTHER" id="PTHR36174">
    <property type="entry name" value="LIPID II:GLYCINE GLYCYLTRANSFERASE"/>
    <property type="match status" value="1"/>
</dbReference>
<dbReference type="RefSeq" id="WP_093332451.1">
    <property type="nucleotide sequence ID" value="NZ_FOAF01000014.1"/>
</dbReference>
<feature type="domain" description="BioF2-like acetyltransferase" evidence="1">
    <location>
        <begin position="161"/>
        <end position="292"/>
    </location>
</feature>
<dbReference type="AlphaFoldDB" id="A0A1H7YW66"/>
<dbReference type="InterPro" id="IPR038740">
    <property type="entry name" value="BioF2-like_GNAT_dom"/>
</dbReference>